<feature type="compositionally biased region" description="Polar residues" evidence="1">
    <location>
        <begin position="273"/>
        <end position="289"/>
    </location>
</feature>
<evidence type="ECO:0000259" key="2">
    <source>
        <dbReference type="Pfam" id="PF23379"/>
    </source>
</evidence>
<feature type="compositionally biased region" description="Low complexity" evidence="1">
    <location>
        <begin position="219"/>
        <end position="232"/>
    </location>
</feature>
<reference evidence="3" key="1">
    <citation type="submission" date="2021-03" db="EMBL/GenBank/DDBJ databases">
        <title>Genomic Encyclopedia of Type Strains, Phase IV (KMG-IV): sequencing the most valuable type-strain genomes for metagenomic binning, comparative biology and taxonomic classification.</title>
        <authorList>
            <person name="Goeker M."/>
        </authorList>
    </citation>
    <scope>NUCLEOTIDE SEQUENCE</scope>
    <source>
        <strain evidence="3">DSM 26232</strain>
    </source>
</reference>
<evidence type="ECO:0000256" key="1">
    <source>
        <dbReference type="SAM" id="MobiDB-lite"/>
    </source>
</evidence>
<proteinExistence type="predicted"/>
<evidence type="ECO:0000313" key="4">
    <source>
        <dbReference type="Proteomes" id="UP000823736"/>
    </source>
</evidence>
<organism evidence="3 4">
    <name type="scientific">Halolamina salifodinae</name>
    <dbReference type="NCBI Taxonomy" id="1202767"/>
    <lineage>
        <taxon>Archaea</taxon>
        <taxon>Methanobacteriati</taxon>
        <taxon>Methanobacteriota</taxon>
        <taxon>Stenosarchaea group</taxon>
        <taxon>Halobacteria</taxon>
        <taxon>Halobacteriales</taxon>
        <taxon>Haloferacaceae</taxon>
    </lineage>
</organism>
<sequence length="353" mass="35695">MNRAVAVVVALVVLAGSVPAAAALADTQTESDGPAPGASLAGVVGVQEAEIDNEVAERTLNQQFSAAESNASKARVVADQSQQLSGRLDALEAEKERITQAHENGTMSRGEYQARLAALGAELQALEKRANRTAEAAESLPEESLRSNGANVSEVRTLAQQANRTSGGEVAEAARSIAGEDADEGLRGPSNASERGPADEVDERPDDTENETERSSRPDNGNDAGQGDGQQNVTTGPPENETDRGNGEDAPGKNDSENGAPGNTSELPDGNETAGQDSNATDTAGNESSPGGGDDATTDQPDTTGAEAGNSTDGNTGDNDSAGDSDTTGGTNDDADGTDGAQPTTDGTETESG</sequence>
<dbReference type="EMBL" id="JAGGLC010000007">
    <property type="protein sequence ID" value="MBP1988328.1"/>
    <property type="molecule type" value="Genomic_DNA"/>
</dbReference>
<keyword evidence="4" id="KW-1185">Reference proteome</keyword>
<dbReference type="AlphaFoldDB" id="A0A8T4H5C6"/>
<feature type="domain" description="DUF7096" evidence="2">
    <location>
        <begin position="35"/>
        <end position="181"/>
    </location>
</feature>
<dbReference type="Pfam" id="PF23379">
    <property type="entry name" value="DUF7096"/>
    <property type="match status" value="1"/>
</dbReference>
<feature type="compositionally biased region" description="Low complexity" evidence="1">
    <location>
        <begin position="312"/>
        <end position="332"/>
    </location>
</feature>
<name>A0A8T4H5C6_9EURY</name>
<evidence type="ECO:0000313" key="3">
    <source>
        <dbReference type="EMBL" id="MBP1988328.1"/>
    </source>
</evidence>
<dbReference type="RefSeq" id="WP_209492669.1">
    <property type="nucleotide sequence ID" value="NZ_JAGGLC010000007.1"/>
</dbReference>
<dbReference type="OrthoDB" id="170871at2157"/>
<feature type="compositionally biased region" description="Basic and acidic residues" evidence="1">
    <location>
        <begin position="241"/>
        <end position="256"/>
    </location>
</feature>
<dbReference type="InterPro" id="IPR055522">
    <property type="entry name" value="DUF7096"/>
</dbReference>
<feature type="region of interest" description="Disordered" evidence="1">
    <location>
        <begin position="130"/>
        <end position="353"/>
    </location>
</feature>
<gene>
    <name evidence="3" type="ORF">J2753_002850</name>
</gene>
<dbReference type="Proteomes" id="UP000823736">
    <property type="component" value="Unassembled WGS sequence"/>
</dbReference>
<comment type="caution">
    <text evidence="3">The sequence shown here is derived from an EMBL/GenBank/DDBJ whole genome shotgun (WGS) entry which is preliminary data.</text>
</comment>
<protein>
    <recommendedName>
        <fullName evidence="2">DUF7096 domain-containing protein</fullName>
    </recommendedName>
</protein>
<feature type="compositionally biased region" description="Acidic residues" evidence="1">
    <location>
        <begin position="199"/>
        <end position="210"/>
    </location>
</feature>
<accession>A0A8T4H5C6</accession>